<dbReference type="AlphaFoldDB" id="A0A4Y6PYH6"/>
<accession>A0A4Y6PYH6</accession>
<feature type="compositionally biased region" description="Gly residues" evidence="2">
    <location>
        <begin position="272"/>
        <end position="282"/>
    </location>
</feature>
<accession>A0A5B8Y9F1</accession>
<keyword evidence="4" id="KW-1185">Reference proteome</keyword>
<organism evidence="3 4">
    <name type="scientific">Persicimonas caeni</name>
    <dbReference type="NCBI Taxonomy" id="2292766"/>
    <lineage>
        <taxon>Bacteria</taxon>
        <taxon>Deltaproteobacteria</taxon>
        <taxon>Bradymonadales</taxon>
        <taxon>Bradymonadaceae</taxon>
        <taxon>Persicimonas</taxon>
    </lineage>
</organism>
<dbReference type="Proteomes" id="UP000315995">
    <property type="component" value="Chromosome"/>
</dbReference>
<name>A0A4Y6PYH6_PERCE</name>
<protein>
    <submittedName>
        <fullName evidence="3">Uncharacterized protein</fullName>
    </submittedName>
</protein>
<evidence type="ECO:0000313" key="3">
    <source>
        <dbReference type="EMBL" id="QDG53384.1"/>
    </source>
</evidence>
<feature type="region of interest" description="Disordered" evidence="2">
    <location>
        <begin position="251"/>
        <end position="368"/>
    </location>
</feature>
<feature type="coiled-coil region" evidence="1">
    <location>
        <begin position="39"/>
        <end position="117"/>
    </location>
</feature>
<dbReference type="Gene3D" id="1.10.287.1490">
    <property type="match status" value="1"/>
</dbReference>
<proteinExistence type="predicted"/>
<evidence type="ECO:0000256" key="1">
    <source>
        <dbReference type="SAM" id="Coils"/>
    </source>
</evidence>
<keyword evidence="1" id="KW-0175">Coiled coil</keyword>
<feature type="region of interest" description="Disordered" evidence="2">
    <location>
        <begin position="382"/>
        <end position="408"/>
    </location>
</feature>
<sequence length="408" mass="44544">MSFALYNLVVKLFLVTTLVVPGGQGLLQGQKLDDVKASYTQTLDRRQELVTQLHQYEENYRTLLRQVDVLKSGPNTLQNRLELEGLLRDSRQLAQRMQTLQKKIQAADTRLDNQRSQLVAAIDSRTEVLEKKLAKTAASERGTIVSELNELRAERQRFSEPLPSAPTDGEVSETLAMLEELDGASAEDLLAAADELQDTEDQVRKRLQAIQGRIKQLREAKMLARRAQTFATEESFFDETDRSRFIATYGDSATAGDRSGDGANEAPTVGDESGGARDGYGEAGDEAESPQPGAGMDPNTDGDFNAGAGDDSDSLSDSPEAPPAAPEEPGDSTGGDSQDGDVFGAGDDLLIDGQTDPETSVGSGFESDYELNSRIQQLEREQERLQEQARELEKKAGQLRKRAKDSLD</sequence>
<evidence type="ECO:0000256" key="2">
    <source>
        <dbReference type="SAM" id="MobiDB-lite"/>
    </source>
</evidence>
<feature type="coiled-coil region" evidence="1">
    <location>
        <begin position="186"/>
        <end position="227"/>
    </location>
</feature>
<feature type="compositionally biased region" description="Basic and acidic residues" evidence="2">
    <location>
        <begin position="382"/>
        <end position="396"/>
    </location>
</feature>
<dbReference type="EMBL" id="CP041186">
    <property type="protein sequence ID" value="QDG53384.1"/>
    <property type="molecule type" value="Genomic_DNA"/>
</dbReference>
<evidence type="ECO:0000313" key="4">
    <source>
        <dbReference type="Proteomes" id="UP000315995"/>
    </source>
</evidence>
<dbReference type="RefSeq" id="WP_141199841.1">
    <property type="nucleotide sequence ID" value="NZ_CP041186.1"/>
</dbReference>
<feature type="compositionally biased region" description="Basic residues" evidence="2">
    <location>
        <begin position="397"/>
        <end position="408"/>
    </location>
</feature>
<gene>
    <name evidence="3" type="ORF">FIV42_22350</name>
</gene>
<reference evidence="3 4" key="1">
    <citation type="submission" date="2019-06" db="EMBL/GenBank/DDBJ databases">
        <title>Persicimonas caeni gen. nov., sp. nov., a predatory bacterium isolated from solar saltern.</title>
        <authorList>
            <person name="Wang S."/>
        </authorList>
    </citation>
    <scope>NUCLEOTIDE SEQUENCE [LARGE SCALE GENOMIC DNA]</scope>
    <source>
        <strain evidence="3 4">YN101</strain>
    </source>
</reference>